<dbReference type="EMBL" id="ML977341">
    <property type="protein sequence ID" value="KAF2109773.1"/>
    <property type="molecule type" value="Genomic_DNA"/>
</dbReference>
<reference evidence="2" key="1">
    <citation type="journal article" date="2020" name="Stud. Mycol.">
        <title>101 Dothideomycetes genomes: a test case for predicting lifestyles and emergence of pathogens.</title>
        <authorList>
            <person name="Haridas S."/>
            <person name="Albert R."/>
            <person name="Binder M."/>
            <person name="Bloem J."/>
            <person name="Labutti K."/>
            <person name="Salamov A."/>
            <person name="Andreopoulos B."/>
            <person name="Baker S."/>
            <person name="Barry K."/>
            <person name="Bills G."/>
            <person name="Bluhm B."/>
            <person name="Cannon C."/>
            <person name="Castanera R."/>
            <person name="Culley D."/>
            <person name="Daum C."/>
            <person name="Ezra D."/>
            <person name="Gonzalez J."/>
            <person name="Henrissat B."/>
            <person name="Kuo A."/>
            <person name="Liang C."/>
            <person name="Lipzen A."/>
            <person name="Lutzoni F."/>
            <person name="Magnuson J."/>
            <person name="Mondo S."/>
            <person name="Nolan M."/>
            <person name="Ohm R."/>
            <person name="Pangilinan J."/>
            <person name="Park H.-J."/>
            <person name="Ramirez L."/>
            <person name="Alfaro M."/>
            <person name="Sun H."/>
            <person name="Tritt A."/>
            <person name="Yoshinaga Y."/>
            <person name="Zwiers L.-H."/>
            <person name="Turgeon B."/>
            <person name="Goodwin S."/>
            <person name="Spatafora J."/>
            <person name="Crous P."/>
            <person name="Grigoriev I."/>
        </authorList>
    </citation>
    <scope>NUCLEOTIDE SEQUENCE</scope>
    <source>
        <strain evidence="2">CBS 627.86</strain>
    </source>
</reference>
<keyword evidence="3" id="KW-1185">Reference proteome</keyword>
<dbReference type="OrthoDB" id="2119228at2759"/>
<sequence length="293" mass="32947">MHFTVKSLLFLLAVHTASAAPATEIAKRAPPLPSVDDCKAHLKVDKDTSMFYTGGSGNKQARDWIKRHPDKSAYKTLRDHYTDPSWADQWQNDPDVSTSFFNIMSRAYAELSSGTIYTMLDGVKGWDWEKGRTWDAFEWPYFSDDARIVKVTTKDDEEILKGADSPLWPPVTPGDYEKGHCTLHAVQWDLDPKQTGENRYDVEVRIFSNKGSSDTIGFHPPMNAGPEHTLRIVSKLANTMEVTPEAQNDYIQFTVGDVSWKSSDSGDDKGCKVGDWDGSDYPAFRQMDCGFPC</sequence>
<gene>
    <name evidence="2" type="ORF">BDV96DRAFT_691764</name>
</gene>
<feature type="chain" id="PRO_5025684945" evidence="1">
    <location>
        <begin position="20"/>
        <end position="293"/>
    </location>
</feature>
<dbReference type="SUPFAM" id="SSF52309">
    <property type="entry name" value="N-(deoxy)ribosyltransferase-like"/>
    <property type="match status" value="1"/>
</dbReference>
<name>A0A6A5YS18_9PLEO</name>
<feature type="signal peptide" evidence="1">
    <location>
        <begin position="1"/>
        <end position="19"/>
    </location>
</feature>
<proteinExistence type="predicted"/>
<protein>
    <submittedName>
        <fullName evidence="2">Uncharacterized protein</fullName>
    </submittedName>
</protein>
<accession>A0A6A5YS18</accession>
<dbReference type="AlphaFoldDB" id="A0A6A5YS18"/>
<keyword evidence="1" id="KW-0732">Signal</keyword>
<evidence type="ECO:0000256" key="1">
    <source>
        <dbReference type="SAM" id="SignalP"/>
    </source>
</evidence>
<dbReference type="Proteomes" id="UP000799770">
    <property type="component" value="Unassembled WGS sequence"/>
</dbReference>
<organism evidence="2 3">
    <name type="scientific">Lophiotrema nucula</name>
    <dbReference type="NCBI Taxonomy" id="690887"/>
    <lineage>
        <taxon>Eukaryota</taxon>
        <taxon>Fungi</taxon>
        <taxon>Dikarya</taxon>
        <taxon>Ascomycota</taxon>
        <taxon>Pezizomycotina</taxon>
        <taxon>Dothideomycetes</taxon>
        <taxon>Pleosporomycetidae</taxon>
        <taxon>Pleosporales</taxon>
        <taxon>Lophiotremataceae</taxon>
        <taxon>Lophiotrema</taxon>
    </lineage>
</organism>
<evidence type="ECO:0000313" key="3">
    <source>
        <dbReference type="Proteomes" id="UP000799770"/>
    </source>
</evidence>
<evidence type="ECO:0000313" key="2">
    <source>
        <dbReference type="EMBL" id="KAF2109773.1"/>
    </source>
</evidence>